<accession>A0A1R3GZ65</accession>
<name>A0A1R3GZ65_COCAP</name>
<organism evidence="1 2">
    <name type="scientific">Corchorus capsularis</name>
    <name type="common">Jute</name>
    <dbReference type="NCBI Taxonomy" id="210143"/>
    <lineage>
        <taxon>Eukaryota</taxon>
        <taxon>Viridiplantae</taxon>
        <taxon>Streptophyta</taxon>
        <taxon>Embryophyta</taxon>
        <taxon>Tracheophyta</taxon>
        <taxon>Spermatophyta</taxon>
        <taxon>Magnoliopsida</taxon>
        <taxon>eudicotyledons</taxon>
        <taxon>Gunneridae</taxon>
        <taxon>Pentapetalae</taxon>
        <taxon>rosids</taxon>
        <taxon>malvids</taxon>
        <taxon>Malvales</taxon>
        <taxon>Malvaceae</taxon>
        <taxon>Grewioideae</taxon>
        <taxon>Apeibeae</taxon>
        <taxon>Corchorus</taxon>
    </lineage>
</organism>
<dbReference type="Proteomes" id="UP000188268">
    <property type="component" value="Unassembled WGS sequence"/>
</dbReference>
<dbReference type="AlphaFoldDB" id="A0A1R3GZ65"/>
<evidence type="ECO:0000313" key="2">
    <source>
        <dbReference type="Proteomes" id="UP000188268"/>
    </source>
</evidence>
<proteinExistence type="predicted"/>
<evidence type="ECO:0000313" key="1">
    <source>
        <dbReference type="EMBL" id="OMO63389.1"/>
    </source>
</evidence>
<comment type="caution">
    <text evidence="1">The sequence shown here is derived from an EMBL/GenBank/DDBJ whole genome shotgun (WGS) entry which is preliminary data.</text>
</comment>
<gene>
    <name evidence="1" type="ORF">CCACVL1_22406</name>
</gene>
<reference evidence="1 2" key="1">
    <citation type="submission" date="2013-09" db="EMBL/GenBank/DDBJ databases">
        <title>Corchorus capsularis genome sequencing.</title>
        <authorList>
            <person name="Alam M."/>
            <person name="Haque M.S."/>
            <person name="Islam M.S."/>
            <person name="Emdad E.M."/>
            <person name="Islam M.M."/>
            <person name="Ahmed B."/>
            <person name="Halim A."/>
            <person name="Hossen Q.M.M."/>
            <person name="Hossain M.Z."/>
            <person name="Ahmed R."/>
            <person name="Khan M.M."/>
            <person name="Islam R."/>
            <person name="Rashid M.M."/>
            <person name="Khan S.A."/>
            <person name="Rahman M.S."/>
            <person name="Alam M."/>
        </authorList>
    </citation>
    <scope>NUCLEOTIDE SEQUENCE [LARGE SCALE GENOMIC DNA]</scope>
    <source>
        <strain evidence="2">cv. CVL-1</strain>
        <tissue evidence="1">Whole seedling</tissue>
    </source>
</reference>
<protein>
    <submittedName>
        <fullName evidence="1">Uncharacterized protein</fullName>
    </submittedName>
</protein>
<dbReference type="EMBL" id="AWWV01012961">
    <property type="protein sequence ID" value="OMO63389.1"/>
    <property type="molecule type" value="Genomic_DNA"/>
</dbReference>
<sequence>MVADFRGGLADKMKDGDSEFRLTDTVDALDVEESNKKIVDDSPLKTFL</sequence>
<dbReference type="Gramene" id="OMO63389">
    <property type="protein sequence ID" value="OMO63389"/>
    <property type="gene ID" value="CCACVL1_22406"/>
</dbReference>
<keyword evidence="2" id="KW-1185">Reference proteome</keyword>